<dbReference type="RefSeq" id="WP_012606378.1">
    <property type="nucleotide sequence ID" value="NC_011759.1"/>
</dbReference>
<name>B7UF14_YERPU</name>
<dbReference type="EMBL" id="FM178282">
    <property type="protein sequence ID" value="CAQ76551.1"/>
    <property type="molecule type" value="Genomic_DNA"/>
</dbReference>
<evidence type="ECO:0000313" key="1">
    <source>
        <dbReference type="EMBL" id="CAQ76551.1"/>
    </source>
</evidence>
<geneLocation type="plasmid" evidence="1">
    <name>pGDT4</name>
</geneLocation>
<dbReference type="AlphaFoldDB" id="B7UF14"/>
<organism evidence="1">
    <name type="scientific">Yersinia pseudotuberculosis</name>
    <dbReference type="NCBI Taxonomy" id="633"/>
    <lineage>
        <taxon>Bacteria</taxon>
        <taxon>Pseudomonadati</taxon>
        <taxon>Pseudomonadota</taxon>
        <taxon>Gammaproteobacteria</taxon>
        <taxon>Enterobacterales</taxon>
        <taxon>Yersiniaceae</taxon>
        <taxon>Yersinia</taxon>
    </lineage>
</organism>
<gene>
    <name evidence="1" type="ORF">pGDT4_0039</name>
</gene>
<sequence>MMKTTPAVELSPDQISDLFDYVFSNGKSTGTLDAPAEATGADEYVMDVGIDSYSVYCKESWPVAASDNLSLIHRVLSESQTYE</sequence>
<protein>
    <submittedName>
        <fullName evidence="1">Uncharacterized protein</fullName>
    </submittedName>
</protein>
<accession>B7UF14</accession>
<proteinExistence type="predicted"/>
<keyword evidence="1" id="KW-0614">Plasmid</keyword>
<reference evidence="1" key="1">
    <citation type="journal article" date="2012" name="PLoS Genet.">
        <title>A Natural System of Chromosome Transfer in Yersinia pseudotuberculosis.</title>
        <authorList>
            <person name="Lesic B."/>
            <person name="Zouine M."/>
            <person name="Ducos-Galand M."/>
            <person name="Huon C."/>
            <person name="Rosso M.L."/>
            <person name="Prevost M.C."/>
            <person name="Mazel D."/>
            <person name="Carniel E."/>
        </authorList>
    </citation>
    <scope>NUCLEOTIDE SEQUENCE [LARGE SCALE GENOMIC DNA]</scope>
    <source>
        <strain evidence="1">IP32637</strain>
        <plasmid evidence="1">pGDT4</plasmid>
    </source>
</reference>